<evidence type="ECO:0000313" key="5">
    <source>
        <dbReference type="Proteomes" id="UP000010988"/>
    </source>
</evidence>
<dbReference type="GO" id="GO:0000976">
    <property type="term" value="F:transcription cis-regulatory region binding"/>
    <property type="evidence" value="ECO:0007669"/>
    <property type="project" value="TreeGrafter"/>
</dbReference>
<name>L7KMN6_9ACTN</name>
<dbReference type="InterPro" id="IPR009057">
    <property type="entry name" value="Homeodomain-like_sf"/>
</dbReference>
<dbReference type="InterPro" id="IPR050109">
    <property type="entry name" value="HTH-type_TetR-like_transc_reg"/>
</dbReference>
<comment type="caution">
    <text evidence="4">The sequence shown here is derived from an EMBL/GenBank/DDBJ whole genome shotgun (WGS) entry which is preliminary data.</text>
</comment>
<feature type="DNA-binding region" description="H-T-H motif" evidence="2">
    <location>
        <begin position="62"/>
        <end position="81"/>
    </location>
</feature>
<dbReference type="PROSITE" id="PS50977">
    <property type="entry name" value="HTH_TETR_2"/>
    <property type="match status" value="1"/>
</dbReference>
<dbReference type="Proteomes" id="UP000010988">
    <property type="component" value="Unassembled WGS sequence"/>
</dbReference>
<evidence type="ECO:0000313" key="4">
    <source>
        <dbReference type="EMBL" id="GAC49222.1"/>
    </source>
</evidence>
<dbReference type="EMBL" id="BANR01000011">
    <property type="protein sequence ID" value="GAC49222.1"/>
    <property type="molecule type" value="Genomic_DNA"/>
</dbReference>
<dbReference type="PANTHER" id="PTHR30055">
    <property type="entry name" value="HTH-TYPE TRANSCRIPTIONAL REGULATOR RUTR"/>
    <property type="match status" value="1"/>
</dbReference>
<organism evidence="4 5">
    <name type="scientific">Gordonia aichiensis NBRC 108223</name>
    <dbReference type="NCBI Taxonomy" id="1220583"/>
    <lineage>
        <taxon>Bacteria</taxon>
        <taxon>Bacillati</taxon>
        <taxon>Actinomycetota</taxon>
        <taxon>Actinomycetes</taxon>
        <taxon>Mycobacteriales</taxon>
        <taxon>Gordoniaceae</taxon>
        <taxon>Gordonia</taxon>
    </lineage>
</organism>
<dbReference type="AlphaFoldDB" id="L7KMN6"/>
<feature type="domain" description="HTH tetR-type" evidence="3">
    <location>
        <begin position="39"/>
        <end position="99"/>
    </location>
</feature>
<keyword evidence="1 2" id="KW-0238">DNA-binding</keyword>
<dbReference type="Gene3D" id="1.10.357.10">
    <property type="entry name" value="Tetracycline Repressor, domain 2"/>
    <property type="match status" value="1"/>
</dbReference>
<dbReference type="SUPFAM" id="SSF46689">
    <property type="entry name" value="Homeodomain-like"/>
    <property type="match status" value="1"/>
</dbReference>
<sequence>MRAESSKSEIPRVTEGLFFTTPPPLPRGPHQLTPDEVVANHRERVMIAFTELVAARGFHEVGVAEIVARSGVSRTAFYRCFENRDACADAAYARFIEVLVQQMTTRITRTRVSRDIPLIVRAYLDCLSADLVTARTFQLEFDARGATARRRRREALTFIADALRAEHTALAETDPTLDPDLAPEVFLAAVYAVRQVASDWLDTDRLDADGHVDLTALEPLLSGWLTRGLQRS</sequence>
<dbReference type="RefSeq" id="WP_005175189.1">
    <property type="nucleotide sequence ID" value="NZ_BANR01000011.1"/>
</dbReference>
<dbReference type="GO" id="GO:0003700">
    <property type="term" value="F:DNA-binding transcription factor activity"/>
    <property type="evidence" value="ECO:0007669"/>
    <property type="project" value="TreeGrafter"/>
</dbReference>
<gene>
    <name evidence="4" type="ORF">GOACH_11_00170</name>
</gene>
<dbReference type="OrthoDB" id="5242485at2"/>
<dbReference type="STRING" id="1220583.GOACH_11_00170"/>
<evidence type="ECO:0000259" key="3">
    <source>
        <dbReference type="PROSITE" id="PS50977"/>
    </source>
</evidence>
<accession>L7KMN6</accession>
<evidence type="ECO:0000256" key="1">
    <source>
        <dbReference type="ARBA" id="ARBA00023125"/>
    </source>
</evidence>
<dbReference type="PANTHER" id="PTHR30055:SF187">
    <property type="entry name" value="TRANSCRIPTIONAL REGULATORY PROTEIN"/>
    <property type="match status" value="1"/>
</dbReference>
<dbReference type="Pfam" id="PF00440">
    <property type="entry name" value="TetR_N"/>
    <property type="match status" value="1"/>
</dbReference>
<reference evidence="4 5" key="1">
    <citation type="submission" date="2012-12" db="EMBL/GenBank/DDBJ databases">
        <title>Whole genome shotgun sequence of Gordonia aichiensis NBRC 108223.</title>
        <authorList>
            <person name="Isaki-Nakamura S."/>
            <person name="Hosoyama A."/>
            <person name="Tsuchikane K."/>
            <person name="Ando Y."/>
            <person name="Baba S."/>
            <person name="Ohji S."/>
            <person name="Hamada M."/>
            <person name="Tamura T."/>
            <person name="Yamazoe A."/>
            <person name="Yamazaki S."/>
            <person name="Fujita N."/>
        </authorList>
    </citation>
    <scope>NUCLEOTIDE SEQUENCE [LARGE SCALE GENOMIC DNA]</scope>
    <source>
        <strain evidence="4 5">NBRC 108223</strain>
    </source>
</reference>
<dbReference type="InterPro" id="IPR001647">
    <property type="entry name" value="HTH_TetR"/>
</dbReference>
<protein>
    <submittedName>
        <fullName evidence="4">Putative TetR family transcriptional regulator</fullName>
    </submittedName>
</protein>
<keyword evidence="5" id="KW-1185">Reference proteome</keyword>
<proteinExistence type="predicted"/>
<evidence type="ECO:0000256" key="2">
    <source>
        <dbReference type="PROSITE-ProRule" id="PRU00335"/>
    </source>
</evidence>
<dbReference type="eggNOG" id="COG1309">
    <property type="taxonomic scope" value="Bacteria"/>
</dbReference>